<feature type="domain" description="L,D-TPase catalytic" evidence="10">
    <location>
        <begin position="228"/>
        <end position="359"/>
    </location>
</feature>
<evidence type="ECO:0000256" key="8">
    <source>
        <dbReference type="SAM" id="MobiDB-lite"/>
    </source>
</evidence>
<feature type="region of interest" description="Disordered" evidence="8">
    <location>
        <begin position="25"/>
        <end position="68"/>
    </location>
</feature>
<feature type="active site" description="Proton donor/acceptor" evidence="7">
    <location>
        <position position="319"/>
    </location>
</feature>
<dbReference type="EMBL" id="JAHWXP010000001">
    <property type="protein sequence ID" value="MBY8336186.1"/>
    <property type="molecule type" value="Genomic_DNA"/>
</dbReference>
<protein>
    <submittedName>
        <fullName evidence="11">L,D-transpeptidase</fullName>
    </submittedName>
</protein>
<evidence type="ECO:0000256" key="6">
    <source>
        <dbReference type="ARBA" id="ARBA00023316"/>
    </source>
</evidence>
<dbReference type="InterPro" id="IPR005490">
    <property type="entry name" value="LD_TPept_cat_dom"/>
</dbReference>
<dbReference type="CDD" id="cd16913">
    <property type="entry name" value="YkuD_like"/>
    <property type="match status" value="1"/>
</dbReference>
<dbReference type="PROSITE" id="PS51257">
    <property type="entry name" value="PROKAR_LIPOPROTEIN"/>
    <property type="match status" value="1"/>
</dbReference>
<dbReference type="SUPFAM" id="SSF141523">
    <property type="entry name" value="L,D-transpeptidase catalytic domain-like"/>
    <property type="match status" value="1"/>
</dbReference>
<name>A0ABS7PB14_9SPHN</name>
<keyword evidence="5 7" id="KW-0573">Peptidoglycan synthesis</keyword>
<keyword evidence="12" id="KW-1185">Reference proteome</keyword>
<sequence length="359" mass="38139">MNRIFSPLCLALSLTALAGCGLQGTDTDKDEQAPVERKAETPAATGGYDDPRTAAEPEASVSDGKLSLTLPDGVTQEMLGDRTPEMIAVQVMLDHTAHAPGVIDGFGGSNTDSAIRYFREAHGMSADGGVDGKLLQALFEETSGDVFRTYTVTEKDAKGPFEKLPEDFADMAKMDALGYETPLEMLAERFHMDAEFLQALNPDADFGKAGTKLVIVSHGNEKVPADIAKLEVRKDEGRLVAFDDAGEIVGSFPASIGSVEFPSPSGSMAVNTVAPEPNYTFDGDKQEWGPDGTFILPPGPNNPVGGTWIDLTKDGYGIHGTPDPDFIAKGKSHGCVRLTNWNAAALAKAIEKGTKVVFE</sequence>
<comment type="pathway">
    <text evidence="1 7">Cell wall biogenesis; peptidoglycan biosynthesis.</text>
</comment>
<evidence type="ECO:0000256" key="1">
    <source>
        <dbReference type="ARBA" id="ARBA00004752"/>
    </source>
</evidence>
<keyword evidence="3" id="KW-0808">Transferase</keyword>
<dbReference type="InterPro" id="IPR038063">
    <property type="entry name" value="Transpep_catalytic_dom"/>
</dbReference>
<evidence type="ECO:0000256" key="3">
    <source>
        <dbReference type="ARBA" id="ARBA00022679"/>
    </source>
</evidence>
<evidence type="ECO:0000256" key="9">
    <source>
        <dbReference type="SAM" id="SignalP"/>
    </source>
</evidence>
<dbReference type="PANTHER" id="PTHR30582:SF30">
    <property type="entry name" value="BLR4375 PROTEIN"/>
    <property type="match status" value="1"/>
</dbReference>
<keyword evidence="9" id="KW-0732">Signal</keyword>
<feature type="active site" description="Nucleophile" evidence="7">
    <location>
        <position position="335"/>
    </location>
</feature>
<accession>A0ABS7PB14</accession>
<keyword evidence="4 7" id="KW-0133">Cell shape</keyword>
<gene>
    <name evidence="11" type="ORF">KYN89_03930</name>
</gene>
<evidence type="ECO:0000256" key="7">
    <source>
        <dbReference type="PROSITE-ProRule" id="PRU01373"/>
    </source>
</evidence>
<evidence type="ECO:0000256" key="4">
    <source>
        <dbReference type="ARBA" id="ARBA00022960"/>
    </source>
</evidence>
<dbReference type="InterPro" id="IPR050979">
    <property type="entry name" value="LD-transpeptidase"/>
</dbReference>
<evidence type="ECO:0000256" key="2">
    <source>
        <dbReference type="ARBA" id="ARBA00005992"/>
    </source>
</evidence>
<feature type="signal peptide" evidence="9">
    <location>
        <begin position="1"/>
        <end position="18"/>
    </location>
</feature>
<comment type="similarity">
    <text evidence="2">Belongs to the YkuD family.</text>
</comment>
<reference evidence="11 12" key="1">
    <citation type="submission" date="2021-07" db="EMBL/GenBank/DDBJ databases">
        <title>Alteriqipengyuania abyssalis NZ-12B nov, sp.nov isolated from deep sea sponge in pacific ocean.</title>
        <authorList>
            <person name="Tareen S."/>
            <person name="Wink J."/>
        </authorList>
    </citation>
    <scope>NUCLEOTIDE SEQUENCE [LARGE SCALE GENOMIC DNA]</scope>
    <source>
        <strain evidence="11 12">NZ-12B</strain>
    </source>
</reference>
<dbReference type="SUPFAM" id="SSF47090">
    <property type="entry name" value="PGBD-like"/>
    <property type="match status" value="1"/>
</dbReference>
<dbReference type="Proteomes" id="UP000759298">
    <property type="component" value="Unassembled WGS sequence"/>
</dbReference>
<dbReference type="Pfam" id="PF01471">
    <property type="entry name" value="PG_binding_1"/>
    <property type="match status" value="1"/>
</dbReference>
<evidence type="ECO:0000256" key="5">
    <source>
        <dbReference type="ARBA" id="ARBA00022984"/>
    </source>
</evidence>
<comment type="caution">
    <text evidence="11">The sequence shown here is derived from an EMBL/GenBank/DDBJ whole genome shotgun (WGS) entry which is preliminary data.</text>
</comment>
<dbReference type="RefSeq" id="WP_222823880.1">
    <property type="nucleotide sequence ID" value="NZ_JAHWXP010000001.1"/>
</dbReference>
<evidence type="ECO:0000313" key="11">
    <source>
        <dbReference type="EMBL" id="MBY8336186.1"/>
    </source>
</evidence>
<feature type="compositionally biased region" description="Basic and acidic residues" evidence="8">
    <location>
        <begin position="26"/>
        <end position="40"/>
    </location>
</feature>
<proteinExistence type="inferred from homology"/>
<dbReference type="InterPro" id="IPR002477">
    <property type="entry name" value="Peptidoglycan-bd-like"/>
</dbReference>
<dbReference type="Pfam" id="PF03734">
    <property type="entry name" value="YkuD"/>
    <property type="match status" value="1"/>
</dbReference>
<dbReference type="InterPro" id="IPR036365">
    <property type="entry name" value="PGBD-like_sf"/>
</dbReference>
<dbReference type="Gene3D" id="2.40.440.10">
    <property type="entry name" value="L,D-transpeptidase catalytic domain-like"/>
    <property type="match status" value="1"/>
</dbReference>
<dbReference type="Gene3D" id="1.10.101.10">
    <property type="entry name" value="PGBD-like superfamily/PGBD"/>
    <property type="match status" value="1"/>
</dbReference>
<keyword evidence="6 7" id="KW-0961">Cell wall biogenesis/degradation</keyword>
<organism evidence="11 12">
    <name type="scientific">Alteriqipengyuania abyssalis</name>
    <dbReference type="NCBI Taxonomy" id="2860200"/>
    <lineage>
        <taxon>Bacteria</taxon>
        <taxon>Pseudomonadati</taxon>
        <taxon>Pseudomonadota</taxon>
        <taxon>Alphaproteobacteria</taxon>
        <taxon>Sphingomonadales</taxon>
        <taxon>Erythrobacteraceae</taxon>
        <taxon>Alteriqipengyuania</taxon>
    </lineage>
</organism>
<feature type="chain" id="PRO_5046622842" evidence="9">
    <location>
        <begin position="19"/>
        <end position="359"/>
    </location>
</feature>
<evidence type="ECO:0000313" key="12">
    <source>
        <dbReference type="Proteomes" id="UP000759298"/>
    </source>
</evidence>
<evidence type="ECO:0000259" key="10">
    <source>
        <dbReference type="PROSITE" id="PS52029"/>
    </source>
</evidence>
<dbReference type="InterPro" id="IPR036366">
    <property type="entry name" value="PGBDSf"/>
</dbReference>
<dbReference type="PROSITE" id="PS52029">
    <property type="entry name" value="LD_TPASE"/>
    <property type="match status" value="1"/>
</dbReference>
<dbReference type="PANTHER" id="PTHR30582">
    <property type="entry name" value="L,D-TRANSPEPTIDASE"/>
    <property type="match status" value="1"/>
</dbReference>